<dbReference type="GO" id="GO:0005829">
    <property type="term" value="C:cytosol"/>
    <property type="evidence" value="ECO:0007669"/>
    <property type="project" value="TreeGrafter"/>
</dbReference>
<proteinExistence type="predicted"/>
<dbReference type="PROSITE" id="PS51273">
    <property type="entry name" value="GATASE_TYPE_1"/>
    <property type="match status" value="1"/>
</dbReference>
<dbReference type="GO" id="GO:0016740">
    <property type="term" value="F:transferase activity"/>
    <property type="evidence" value="ECO:0007669"/>
    <property type="project" value="UniProtKB-KW"/>
</dbReference>
<dbReference type="PATRIC" id="fig|148814.15.peg.1246"/>
<dbReference type="PANTHER" id="PTHR43235">
    <property type="entry name" value="GLUTAMINE AMIDOTRANSFERASE PB2B2.05-RELATED"/>
    <property type="match status" value="1"/>
</dbReference>
<evidence type="ECO:0000313" key="1">
    <source>
        <dbReference type="EMBL" id="KOY75880.1"/>
    </source>
</evidence>
<dbReference type="RefSeq" id="WP_053792110.1">
    <property type="nucleotide sequence ID" value="NZ_JXCY01000007.1"/>
</dbReference>
<dbReference type="Proteomes" id="UP000037778">
    <property type="component" value="Unassembled WGS sequence"/>
</dbReference>
<keyword evidence="2" id="KW-1185">Reference proteome</keyword>
<dbReference type="InterPro" id="IPR044668">
    <property type="entry name" value="PuuD-like"/>
</dbReference>
<organism evidence="1 2">
    <name type="scientific">Apilactobacillus kunkeei</name>
    <dbReference type="NCBI Taxonomy" id="148814"/>
    <lineage>
        <taxon>Bacteria</taxon>
        <taxon>Bacillati</taxon>
        <taxon>Bacillota</taxon>
        <taxon>Bacilli</taxon>
        <taxon>Lactobacillales</taxon>
        <taxon>Lactobacillaceae</taxon>
        <taxon>Apilactobacillus</taxon>
    </lineage>
</organism>
<dbReference type="InterPro" id="IPR011697">
    <property type="entry name" value="Peptidase_C26"/>
</dbReference>
<dbReference type="GO" id="GO:0033969">
    <property type="term" value="F:gamma-glutamyl-gamma-aminobutyrate hydrolase activity"/>
    <property type="evidence" value="ECO:0007669"/>
    <property type="project" value="TreeGrafter"/>
</dbReference>
<reference evidence="1 2" key="1">
    <citation type="journal article" date="2015" name="Genome Biol. Evol.">
        <title>Functionally Structured Genomes in Lactobacillus kunkeei Colonizing the Honey Crop and Food Products of Honeybees and Stingless Bees.</title>
        <authorList>
            <person name="Tamarit D."/>
            <person name="Ellegaard K.M."/>
            <person name="Wikander J."/>
            <person name="Olofsson T."/>
            <person name="Vasquez A."/>
            <person name="Andersson S.G."/>
        </authorList>
    </citation>
    <scope>NUCLEOTIDE SEQUENCE [LARGE SCALE GENOMIC DNA]</scope>
    <source>
        <strain evidence="1 2">LAko</strain>
    </source>
</reference>
<keyword evidence="1" id="KW-0808">Transferase</keyword>
<evidence type="ECO:0000313" key="2">
    <source>
        <dbReference type="Proteomes" id="UP000037778"/>
    </source>
</evidence>
<dbReference type="PANTHER" id="PTHR43235:SF1">
    <property type="entry name" value="GLUTAMINE AMIDOTRANSFERASE PB2B2.05-RELATED"/>
    <property type="match status" value="1"/>
</dbReference>
<dbReference type="InterPro" id="IPR029062">
    <property type="entry name" value="Class_I_gatase-like"/>
</dbReference>
<dbReference type="Gene3D" id="3.40.50.880">
    <property type="match status" value="1"/>
</dbReference>
<dbReference type="EMBL" id="JXCY01000007">
    <property type="protein sequence ID" value="KOY75880.1"/>
    <property type="molecule type" value="Genomic_DNA"/>
</dbReference>
<dbReference type="CDD" id="cd01745">
    <property type="entry name" value="GATase1_2"/>
    <property type="match status" value="1"/>
</dbReference>
<dbReference type="Pfam" id="PF07722">
    <property type="entry name" value="Peptidase_C26"/>
    <property type="match status" value="1"/>
</dbReference>
<comment type="caution">
    <text evidence="1">The sequence shown here is derived from an EMBL/GenBank/DDBJ whole genome shotgun (WGS) entry which is preliminary data.</text>
</comment>
<accession>A0A0M9DC34</accession>
<dbReference type="SUPFAM" id="SSF52317">
    <property type="entry name" value="Class I glutamine amidotransferase-like"/>
    <property type="match status" value="1"/>
</dbReference>
<protein>
    <submittedName>
        <fullName evidence="1">Class I glutamine amidotransferase</fullName>
    </submittedName>
</protein>
<dbReference type="AlphaFoldDB" id="A0A0M9DC34"/>
<keyword evidence="1" id="KW-0315">Glutamine amidotransferase</keyword>
<name>A0A0M9DC34_9LACO</name>
<dbReference type="GO" id="GO:0006598">
    <property type="term" value="P:polyamine catabolic process"/>
    <property type="evidence" value="ECO:0007669"/>
    <property type="project" value="TreeGrafter"/>
</dbReference>
<sequence length="242" mass="27320">MRIGVTSDIIFSQDEPFRQREGHFAQRTLMNCLLDNNITPVIFPVGKPSMAAELLETVDGVIFTGGPDVLPKYYGEEPIAQIGRTFETRDEFELALVKQAIRMHKPILAICRGLQIVNVAMGGTLYQDIGAQFTPQNGLPQLQHEQKAIGYSPVHHISIDEDSLLAKTFGTRAFVNSFHHEAAKDVADGLHVVARADDGMIEGLENDDKSIQCVQWHPENMWDQYDEENQLFVDFFNRVHHF</sequence>
<gene>
    <name evidence="1" type="ORF">RZ71_03010</name>
</gene>